<evidence type="ECO:0000259" key="1">
    <source>
        <dbReference type="Pfam" id="PF00561"/>
    </source>
</evidence>
<keyword evidence="3" id="KW-1185">Reference proteome</keyword>
<dbReference type="SUPFAM" id="SSF53474">
    <property type="entry name" value="alpha/beta-Hydrolases"/>
    <property type="match status" value="1"/>
</dbReference>
<accession>A0ABW2K099</accession>
<comment type="caution">
    <text evidence="2">The sequence shown here is derived from an EMBL/GenBank/DDBJ whole genome shotgun (WGS) entry which is preliminary data.</text>
</comment>
<dbReference type="GO" id="GO:0016787">
    <property type="term" value="F:hydrolase activity"/>
    <property type="evidence" value="ECO:0007669"/>
    <property type="project" value="UniProtKB-KW"/>
</dbReference>
<dbReference type="InterPro" id="IPR000073">
    <property type="entry name" value="AB_hydrolase_1"/>
</dbReference>
<proteinExistence type="predicted"/>
<dbReference type="InterPro" id="IPR050266">
    <property type="entry name" value="AB_hydrolase_sf"/>
</dbReference>
<dbReference type="InterPro" id="IPR029058">
    <property type="entry name" value="AB_hydrolase_fold"/>
</dbReference>
<reference evidence="3" key="1">
    <citation type="journal article" date="2019" name="Int. J. Syst. Evol. Microbiol.">
        <title>The Global Catalogue of Microorganisms (GCM) 10K type strain sequencing project: providing services to taxonomists for standard genome sequencing and annotation.</title>
        <authorList>
            <consortium name="The Broad Institute Genomics Platform"/>
            <consortium name="The Broad Institute Genome Sequencing Center for Infectious Disease"/>
            <person name="Wu L."/>
            <person name="Ma J."/>
        </authorList>
    </citation>
    <scope>NUCLEOTIDE SEQUENCE [LARGE SCALE GENOMIC DNA]</scope>
    <source>
        <strain evidence="3">CCUG 73951</strain>
    </source>
</reference>
<sequence length="274" mass="30376">MTATLYDTSKGLVEYSYAGIGPAILLLKGGHSSRDTDLSHNSLIYEGYSLLTISRPGYDLTDTSTGRTPRAFAETIIEILDHLQIDRVTVIAISAAGPTGIALAVNHPHRVEKLIMEAALTTPWNAKTKKQARLLFGKGEKAVWKGVRTLLKVSPNLAMKQIMSSLTTDPVDEYLNKLSPNDRRFIYDMLQTSRSGKGFVMDIDHTVSDLSKITVPVLGMYTQKDKSVDYSNAILLQSTVPTCEIYEVKSDSHLIWIGENAAQVWNKRLEFISQ</sequence>
<dbReference type="PANTHER" id="PTHR43798">
    <property type="entry name" value="MONOACYLGLYCEROL LIPASE"/>
    <property type="match status" value="1"/>
</dbReference>
<evidence type="ECO:0000313" key="2">
    <source>
        <dbReference type="EMBL" id="MFC7320141.1"/>
    </source>
</evidence>
<organism evidence="2 3">
    <name type="scientific">Halobacillus campisalis</name>
    <dbReference type="NCBI Taxonomy" id="435909"/>
    <lineage>
        <taxon>Bacteria</taxon>
        <taxon>Bacillati</taxon>
        <taxon>Bacillota</taxon>
        <taxon>Bacilli</taxon>
        <taxon>Bacillales</taxon>
        <taxon>Bacillaceae</taxon>
        <taxon>Halobacillus</taxon>
    </lineage>
</organism>
<keyword evidence="2" id="KW-0378">Hydrolase</keyword>
<dbReference type="Gene3D" id="3.40.50.1820">
    <property type="entry name" value="alpha/beta hydrolase"/>
    <property type="match status" value="1"/>
</dbReference>
<feature type="domain" description="AB hydrolase-1" evidence="1">
    <location>
        <begin position="22"/>
        <end position="241"/>
    </location>
</feature>
<dbReference type="RefSeq" id="WP_289216791.1">
    <property type="nucleotide sequence ID" value="NZ_JAPVRC010000008.1"/>
</dbReference>
<dbReference type="Pfam" id="PF00561">
    <property type="entry name" value="Abhydrolase_1"/>
    <property type="match status" value="1"/>
</dbReference>
<gene>
    <name evidence="2" type="ORF">ACFQMN_04565</name>
</gene>
<name>A0ABW2K099_9BACI</name>
<dbReference type="EMBL" id="JBHTBY010000003">
    <property type="protein sequence ID" value="MFC7320141.1"/>
    <property type="molecule type" value="Genomic_DNA"/>
</dbReference>
<evidence type="ECO:0000313" key="3">
    <source>
        <dbReference type="Proteomes" id="UP001596494"/>
    </source>
</evidence>
<protein>
    <submittedName>
        <fullName evidence="2">Alpha/beta fold hydrolase</fullName>
    </submittedName>
</protein>
<dbReference type="Proteomes" id="UP001596494">
    <property type="component" value="Unassembled WGS sequence"/>
</dbReference>